<dbReference type="InterPro" id="IPR018289">
    <property type="entry name" value="MULE_transposase_dom"/>
</dbReference>
<gene>
    <name evidence="2" type="ORF">RHGRI_010792</name>
</gene>
<proteinExistence type="predicted"/>
<dbReference type="PANTHER" id="PTHR47718">
    <property type="entry name" value="OS01G0519700 PROTEIN"/>
    <property type="match status" value="1"/>
</dbReference>
<reference evidence="2" key="1">
    <citation type="submission" date="2020-08" db="EMBL/GenBank/DDBJ databases">
        <title>Plant Genome Project.</title>
        <authorList>
            <person name="Zhang R.-G."/>
        </authorList>
    </citation>
    <scope>NUCLEOTIDE SEQUENCE</scope>
    <source>
        <strain evidence="2">WSP0</strain>
        <tissue evidence="2">Leaf</tissue>
    </source>
</reference>
<dbReference type="EMBL" id="JACTNZ010000004">
    <property type="protein sequence ID" value="KAG5552804.1"/>
    <property type="molecule type" value="Genomic_DNA"/>
</dbReference>
<dbReference type="Proteomes" id="UP000823749">
    <property type="component" value="Chromosome 4"/>
</dbReference>
<protein>
    <recommendedName>
        <fullName evidence="1">MULE transposase domain-containing protein</fullName>
    </recommendedName>
</protein>
<accession>A0AAV6KKP7</accession>
<evidence type="ECO:0000313" key="3">
    <source>
        <dbReference type="Proteomes" id="UP000823749"/>
    </source>
</evidence>
<dbReference type="AlphaFoldDB" id="A0AAV6KKP7"/>
<evidence type="ECO:0000259" key="1">
    <source>
        <dbReference type="Pfam" id="PF10551"/>
    </source>
</evidence>
<keyword evidence="3" id="KW-1185">Reference proteome</keyword>
<feature type="domain" description="MULE transposase" evidence="1">
    <location>
        <begin position="149"/>
        <end position="203"/>
    </location>
</feature>
<dbReference type="Pfam" id="PF10551">
    <property type="entry name" value="MULE"/>
    <property type="match status" value="1"/>
</dbReference>
<organism evidence="2 3">
    <name type="scientific">Rhododendron griersonianum</name>
    <dbReference type="NCBI Taxonomy" id="479676"/>
    <lineage>
        <taxon>Eukaryota</taxon>
        <taxon>Viridiplantae</taxon>
        <taxon>Streptophyta</taxon>
        <taxon>Embryophyta</taxon>
        <taxon>Tracheophyta</taxon>
        <taxon>Spermatophyta</taxon>
        <taxon>Magnoliopsida</taxon>
        <taxon>eudicotyledons</taxon>
        <taxon>Gunneridae</taxon>
        <taxon>Pentapetalae</taxon>
        <taxon>asterids</taxon>
        <taxon>Ericales</taxon>
        <taxon>Ericaceae</taxon>
        <taxon>Ericoideae</taxon>
        <taxon>Rhodoreae</taxon>
        <taxon>Rhododendron</taxon>
    </lineage>
</organism>
<comment type="caution">
    <text evidence="2">The sequence shown here is derived from an EMBL/GenBank/DDBJ whole genome shotgun (WGS) entry which is preliminary data.</text>
</comment>
<sequence length="209" mass="24810">MFEYQLVADKYHLIKFVSKHSHDLVTPQCAHYLKSHRRIEFSQLGLIDSMHSSGLKQSEIYSYMSVEAKEPQYLGFIRSDCNNMFQRKRAEFFKKGDSQCLLDYFNQKKTQENKHFFYSFWTNEESEIRGVFFCDAKLRKDYSLFGDAIFFDTMFRTNNYAMLCAPIVGINNHGQTTLFGCGLLDGETTEAVTWLFTTFFWRQWQERNQ</sequence>
<name>A0AAV6KKP7_9ERIC</name>
<evidence type="ECO:0000313" key="2">
    <source>
        <dbReference type="EMBL" id="KAG5552804.1"/>
    </source>
</evidence>